<comment type="caution">
    <text evidence="1">The sequence shown here is derived from an EMBL/GenBank/DDBJ whole genome shotgun (WGS) entry which is preliminary data.</text>
</comment>
<dbReference type="RefSeq" id="WP_258216408.1">
    <property type="nucleotide sequence ID" value="NZ_JANQBD010000022.1"/>
</dbReference>
<keyword evidence="2" id="KW-1185">Reference proteome</keyword>
<reference evidence="1 2" key="1">
    <citation type="submission" date="2022-08" db="EMBL/GenBank/DDBJ databases">
        <title>Paenibacillus endoradicis sp. nov., Paenibacillus radicibacter sp. nov and Paenibacillus pararadicis sp. nov., three cold-adapted plant growth-promoting bacteria isolated from root of Larix gmelinii in Great Khingan.</title>
        <authorList>
            <person name="Xue H."/>
        </authorList>
    </citation>
    <scope>NUCLEOTIDE SEQUENCE [LARGE SCALE GENOMIC DNA]</scope>
    <source>
        <strain evidence="1 2">N5-1-1-5</strain>
    </source>
</reference>
<name>A0ABT1YNV9_9BACL</name>
<accession>A0ABT1YNV9</accession>
<gene>
    <name evidence="1" type="ORF">NV381_27000</name>
</gene>
<protein>
    <submittedName>
        <fullName evidence="1">Uncharacterized protein</fullName>
    </submittedName>
</protein>
<evidence type="ECO:0000313" key="1">
    <source>
        <dbReference type="EMBL" id="MCR8634854.1"/>
    </source>
</evidence>
<sequence length="85" mass="9428">MENITAVFNNWTEMDRAATVLREQGAIDIRLTANSDTTNEAESMMPNLTSSTLEAGSGFIMQVVVESSRFRQAEDTISRFGGNYM</sequence>
<evidence type="ECO:0000313" key="2">
    <source>
        <dbReference type="Proteomes" id="UP001300012"/>
    </source>
</evidence>
<dbReference type="Proteomes" id="UP001300012">
    <property type="component" value="Unassembled WGS sequence"/>
</dbReference>
<dbReference type="EMBL" id="JANQBD010000022">
    <property type="protein sequence ID" value="MCR8634854.1"/>
    <property type="molecule type" value="Genomic_DNA"/>
</dbReference>
<organism evidence="1 2">
    <name type="scientific">Paenibacillus radicis</name>
    <name type="common">ex Xue et al. 2023</name>
    <dbReference type="NCBI Taxonomy" id="2972489"/>
    <lineage>
        <taxon>Bacteria</taxon>
        <taxon>Bacillati</taxon>
        <taxon>Bacillota</taxon>
        <taxon>Bacilli</taxon>
        <taxon>Bacillales</taxon>
        <taxon>Paenibacillaceae</taxon>
        <taxon>Paenibacillus</taxon>
    </lineage>
</organism>
<proteinExistence type="predicted"/>